<proteinExistence type="predicted"/>
<gene>
    <name evidence="11" type="ORF">FRX48_00019</name>
</gene>
<feature type="compositionally biased region" description="Low complexity" evidence="8">
    <location>
        <begin position="115"/>
        <end position="133"/>
    </location>
</feature>
<dbReference type="GO" id="GO:0015677">
    <property type="term" value="P:copper ion import"/>
    <property type="evidence" value="ECO:0007669"/>
    <property type="project" value="TreeGrafter"/>
</dbReference>
<evidence type="ECO:0000256" key="3">
    <source>
        <dbReference type="ARBA" id="ARBA00022692"/>
    </source>
</evidence>
<dbReference type="PANTHER" id="PTHR32361">
    <property type="entry name" value="FERRIC/CUPRIC REDUCTASE TRANSMEMBRANE COMPONENT"/>
    <property type="match status" value="1"/>
</dbReference>
<feature type="transmembrane region" description="Helical" evidence="9">
    <location>
        <begin position="329"/>
        <end position="348"/>
    </location>
</feature>
<dbReference type="InterPro" id="IPR013130">
    <property type="entry name" value="Fe3_Rdtase_TM_dom"/>
</dbReference>
<evidence type="ECO:0000256" key="5">
    <source>
        <dbReference type="ARBA" id="ARBA00023065"/>
    </source>
</evidence>
<keyword evidence="2" id="KW-0813">Transport</keyword>
<comment type="caution">
    <text evidence="11">The sequence shown here is derived from an EMBL/GenBank/DDBJ whole genome shotgun (WGS) entry which is preliminary data.</text>
</comment>
<dbReference type="InterPro" id="IPR013112">
    <property type="entry name" value="FAD-bd_8"/>
</dbReference>
<evidence type="ECO:0000256" key="2">
    <source>
        <dbReference type="ARBA" id="ARBA00022448"/>
    </source>
</evidence>
<dbReference type="InterPro" id="IPR039261">
    <property type="entry name" value="FNR_nucleotide-bd"/>
</dbReference>
<keyword evidence="3 9" id="KW-0812">Transmembrane</keyword>
<feature type="transmembrane region" description="Helical" evidence="9">
    <location>
        <begin position="189"/>
        <end position="207"/>
    </location>
</feature>
<keyword evidence="4 9" id="KW-1133">Transmembrane helix</keyword>
<sequence>MDLAPSVTELQAALRLSLVATWSSTSEDAPSSITEASGGPGESDSPGSRKLFRGIEFSRRFILGYQFVILGVLLVFTVVHWGKKVLRWKKRRAVIKQSWTVTGSHKDQGNSPQVSESHGTSSSSSSTLEGSASPPQTLKVNPVRDERSPLLGNSGIDARKASVLKIGRSWLVYQPLPIPLVNKTLPSNATTLAVLGLVGFNIFYTLYRIPFTVPMLFLFADRTGLVFVANLPLLYLLAAKNQPIKLLTGYSYESLNIIHRRLGEIMCLLALLHGIGMIGVWYTLLRPVGFSLARFLLSKIILLGIGAFVAYEAIYFTSLGSFRQQWYELFLGLHIILQVAALALLWFHHHNSRVYVGIALAIFLIDRLLYRLTLKKKTMRASIELKEDKSTVALHADVPLVSNGSALRKIFALDLTNGWKATEHLFLTIPSLARKHAIQAHPFTIASRAPTPGDTEASLDLIIRAQDGFSSDLVRHAKSYHTISVRLDGPYGSQTAVDMLQECDFSVIVAGGSGIAVAWPLVWSLLERRQQMDLEVSAPPSLMQRICLIWIVHERSHLSWISTEQMGKLKATGVDILIPGPTSEKGRPDVGNIVESWVLKRDSDHHGRQASFGLVCSGPDGMNRAVRNTCSSLLHDGYDVSVEIEKFGW</sequence>
<evidence type="ECO:0000313" key="12">
    <source>
        <dbReference type="Proteomes" id="UP000324767"/>
    </source>
</evidence>
<dbReference type="SUPFAM" id="SSF52343">
    <property type="entry name" value="Ferredoxin reductase-like, C-terminal NADP-linked domain"/>
    <property type="match status" value="1"/>
</dbReference>
<dbReference type="Proteomes" id="UP000324767">
    <property type="component" value="Unassembled WGS sequence"/>
</dbReference>
<keyword evidence="6 9" id="KW-0472">Membrane</keyword>
<dbReference type="GO" id="GO:0005886">
    <property type="term" value="C:plasma membrane"/>
    <property type="evidence" value="ECO:0007669"/>
    <property type="project" value="TreeGrafter"/>
</dbReference>
<dbReference type="GO" id="GO:0000293">
    <property type="term" value="F:ferric-chelate reductase activity"/>
    <property type="evidence" value="ECO:0007669"/>
    <property type="project" value="TreeGrafter"/>
</dbReference>
<dbReference type="SFLD" id="SFLDG01168">
    <property type="entry name" value="Ferric_reductase_subgroup_(FRE"/>
    <property type="match status" value="1"/>
</dbReference>
<dbReference type="Pfam" id="PF08022">
    <property type="entry name" value="FAD_binding_8"/>
    <property type="match status" value="1"/>
</dbReference>
<evidence type="ECO:0000256" key="9">
    <source>
        <dbReference type="SAM" id="Phobius"/>
    </source>
</evidence>
<feature type="region of interest" description="Disordered" evidence="8">
    <location>
        <begin position="28"/>
        <end position="48"/>
    </location>
</feature>
<dbReference type="InterPro" id="IPR051410">
    <property type="entry name" value="Ferric/Cupric_Reductase"/>
</dbReference>
<feature type="transmembrane region" description="Helical" evidence="9">
    <location>
        <begin position="62"/>
        <end position="82"/>
    </location>
</feature>
<protein>
    <recommendedName>
        <fullName evidence="10">FAD-binding FR-type domain-containing protein</fullName>
    </recommendedName>
</protein>
<dbReference type="PROSITE" id="PS51384">
    <property type="entry name" value="FAD_FR"/>
    <property type="match status" value="1"/>
</dbReference>
<dbReference type="Gene3D" id="3.40.50.80">
    <property type="entry name" value="Nucleotide-binding domain of ferredoxin-NADP reductase (FNR) module"/>
    <property type="match status" value="1"/>
</dbReference>
<evidence type="ECO:0000313" key="11">
    <source>
        <dbReference type="EMBL" id="KAA6415304.1"/>
    </source>
</evidence>
<feature type="transmembrane region" description="Helical" evidence="9">
    <location>
        <begin position="354"/>
        <end position="370"/>
    </location>
</feature>
<dbReference type="AlphaFoldDB" id="A0A5M8PZJ9"/>
<dbReference type="GO" id="GO:0006826">
    <property type="term" value="P:iron ion transport"/>
    <property type="evidence" value="ECO:0007669"/>
    <property type="project" value="TreeGrafter"/>
</dbReference>
<keyword evidence="5" id="KW-0406">Ion transport</keyword>
<dbReference type="SFLD" id="SFLDS00052">
    <property type="entry name" value="Ferric_Reductase_Domain"/>
    <property type="match status" value="1"/>
</dbReference>
<evidence type="ECO:0000256" key="1">
    <source>
        <dbReference type="ARBA" id="ARBA00004141"/>
    </source>
</evidence>
<dbReference type="CDD" id="cd06186">
    <property type="entry name" value="NOX_Duox_like_FAD_NADP"/>
    <property type="match status" value="1"/>
</dbReference>
<feature type="region of interest" description="Disordered" evidence="8">
    <location>
        <begin position="99"/>
        <end position="152"/>
    </location>
</feature>
<evidence type="ECO:0000256" key="6">
    <source>
        <dbReference type="ARBA" id="ARBA00023136"/>
    </source>
</evidence>
<comment type="subcellular location">
    <subcellularLocation>
        <location evidence="1">Membrane</location>
        <topology evidence="1">Multi-pass membrane protein</topology>
    </subcellularLocation>
</comment>
<accession>A0A5M8PZJ9</accession>
<feature type="transmembrane region" description="Helical" evidence="9">
    <location>
        <begin position="296"/>
        <end position="317"/>
    </location>
</feature>
<dbReference type="GO" id="GO:0006879">
    <property type="term" value="P:intracellular iron ion homeostasis"/>
    <property type="evidence" value="ECO:0007669"/>
    <property type="project" value="TreeGrafter"/>
</dbReference>
<reference evidence="11 12" key="1">
    <citation type="submission" date="2019-09" db="EMBL/GenBank/DDBJ databases">
        <title>The hologenome of the rock-dwelling lichen Lasallia pustulata.</title>
        <authorList>
            <person name="Greshake Tzovaras B."/>
            <person name="Segers F."/>
            <person name="Bicker A."/>
            <person name="Dal Grande F."/>
            <person name="Otte J."/>
            <person name="Hankeln T."/>
            <person name="Schmitt I."/>
            <person name="Ebersberger I."/>
        </authorList>
    </citation>
    <scope>NUCLEOTIDE SEQUENCE [LARGE SCALE GENOMIC DNA]</scope>
    <source>
        <strain evidence="11">A1-1</strain>
    </source>
</reference>
<dbReference type="Pfam" id="PF01794">
    <property type="entry name" value="Ferric_reduct"/>
    <property type="match status" value="1"/>
</dbReference>
<feature type="transmembrane region" description="Helical" evidence="9">
    <location>
        <begin position="265"/>
        <end position="284"/>
    </location>
</feature>
<feature type="compositionally biased region" description="Polar residues" evidence="8">
    <location>
        <begin position="99"/>
        <end position="114"/>
    </location>
</feature>
<feature type="domain" description="FAD-binding FR-type" evidence="10">
    <location>
        <begin position="367"/>
        <end position="497"/>
    </location>
</feature>
<name>A0A5M8PZJ9_9LECA</name>
<feature type="transmembrane region" description="Helical" evidence="9">
    <location>
        <begin position="213"/>
        <end position="237"/>
    </location>
</feature>
<organism evidence="11 12">
    <name type="scientific">Lasallia pustulata</name>
    <dbReference type="NCBI Taxonomy" id="136370"/>
    <lineage>
        <taxon>Eukaryota</taxon>
        <taxon>Fungi</taxon>
        <taxon>Dikarya</taxon>
        <taxon>Ascomycota</taxon>
        <taxon>Pezizomycotina</taxon>
        <taxon>Lecanoromycetes</taxon>
        <taxon>OSLEUM clade</taxon>
        <taxon>Umbilicariomycetidae</taxon>
        <taxon>Umbilicariales</taxon>
        <taxon>Umbilicariaceae</taxon>
        <taxon>Lasallia</taxon>
    </lineage>
</organism>
<evidence type="ECO:0000256" key="4">
    <source>
        <dbReference type="ARBA" id="ARBA00022989"/>
    </source>
</evidence>
<dbReference type="PANTHER" id="PTHR32361:SF9">
    <property type="entry name" value="FERRIC REDUCTASE TRANSMEMBRANE COMPONENT 3-RELATED"/>
    <property type="match status" value="1"/>
</dbReference>
<evidence type="ECO:0000259" key="10">
    <source>
        <dbReference type="PROSITE" id="PS51384"/>
    </source>
</evidence>
<dbReference type="InterPro" id="IPR017927">
    <property type="entry name" value="FAD-bd_FR_type"/>
</dbReference>
<evidence type="ECO:0000256" key="8">
    <source>
        <dbReference type="SAM" id="MobiDB-lite"/>
    </source>
</evidence>
<dbReference type="OrthoDB" id="17725at2759"/>
<dbReference type="EMBL" id="VXIT01000001">
    <property type="protein sequence ID" value="KAA6415304.1"/>
    <property type="molecule type" value="Genomic_DNA"/>
</dbReference>
<keyword evidence="7" id="KW-0325">Glycoprotein</keyword>
<evidence type="ECO:0000256" key="7">
    <source>
        <dbReference type="ARBA" id="ARBA00023180"/>
    </source>
</evidence>